<protein>
    <submittedName>
        <fullName evidence="1">Uncharacterized protein</fullName>
    </submittedName>
</protein>
<dbReference type="AlphaFoldDB" id="X1LLI6"/>
<dbReference type="EMBL" id="BARV01009691">
    <property type="protein sequence ID" value="GAI03270.1"/>
    <property type="molecule type" value="Genomic_DNA"/>
</dbReference>
<sequence>MGDQKTYQVRVLTEGLFDGLIKKIRNQFINKHGFKPKDKEICEVIAKAVIDEKLF</sequence>
<accession>X1LLI6</accession>
<evidence type="ECO:0000313" key="1">
    <source>
        <dbReference type="EMBL" id="GAI03270.1"/>
    </source>
</evidence>
<gene>
    <name evidence="1" type="ORF">S06H3_19025</name>
</gene>
<organism evidence="1">
    <name type="scientific">marine sediment metagenome</name>
    <dbReference type="NCBI Taxonomy" id="412755"/>
    <lineage>
        <taxon>unclassified sequences</taxon>
        <taxon>metagenomes</taxon>
        <taxon>ecological metagenomes</taxon>
    </lineage>
</organism>
<reference evidence="1" key="1">
    <citation type="journal article" date="2014" name="Front. Microbiol.">
        <title>High frequency of phylogenetically diverse reductive dehalogenase-homologous genes in deep subseafloor sedimentary metagenomes.</title>
        <authorList>
            <person name="Kawai M."/>
            <person name="Futagami T."/>
            <person name="Toyoda A."/>
            <person name="Takaki Y."/>
            <person name="Nishi S."/>
            <person name="Hori S."/>
            <person name="Arai W."/>
            <person name="Tsubouchi T."/>
            <person name="Morono Y."/>
            <person name="Uchiyama I."/>
            <person name="Ito T."/>
            <person name="Fujiyama A."/>
            <person name="Inagaki F."/>
            <person name="Takami H."/>
        </authorList>
    </citation>
    <scope>NUCLEOTIDE SEQUENCE</scope>
    <source>
        <strain evidence="1">Expedition CK06-06</strain>
    </source>
</reference>
<proteinExistence type="predicted"/>
<name>X1LLI6_9ZZZZ</name>
<comment type="caution">
    <text evidence="1">The sequence shown here is derived from an EMBL/GenBank/DDBJ whole genome shotgun (WGS) entry which is preliminary data.</text>
</comment>